<keyword evidence="2" id="KW-1185">Reference proteome</keyword>
<name>A0AAD7JFM0_9AGAR</name>
<protein>
    <submittedName>
        <fullName evidence="1">Uncharacterized protein</fullName>
    </submittedName>
</protein>
<dbReference type="EMBL" id="JARKIB010000029">
    <property type="protein sequence ID" value="KAJ7763894.1"/>
    <property type="molecule type" value="Genomic_DNA"/>
</dbReference>
<dbReference type="Proteomes" id="UP001215598">
    <property type="component" value="Unassembled WGS sequence"/>
</dbReference>
<proteinExistence type="predicted"/>
<gene>
    <name evidence="1" type="ORF">B0H16DRAFT_1455136</name>
</gene>
<evidence type="ECO:0000313" key="1">
    <source>
        <dbReference type="EMBL" id="KAJ7763894.1"/>
    </source>
</evidence>
<organism evidence="1 2">
    <name type="scientific">Mycena metata</name>
    <dbReference type="NCBI Taxonomy" id="1033252"/>
    <lineage>
        <taxon>Eukaryota</taxon>
        <taxon>Fungi</taxon>
        <taxon>Dikarya</taxon>
        <taxon>Basidiomycota</taxon>
        <taxon>Agaricomycotina</taxon>
        <taxon>Agaricomycetes</taxon>
        <taxon>Agaricomycetidae</taxon>
        <taxon>Agaricales</taxon>
        <taxon>Marasmiineae</taxon>
        <taxon>Mycenaceae</taxon>
        <taxon>Mycena</taxon>
    </lineage>
</organism>
<evidence type="ECO:0000313" key="2">
    <source>
        <dbReference type="Proteomes" id="UP001215598"/>
    </source>
</evidence>
<dbReference type="AlphaFoldDB" id="A0AAD7JFM0"/>
<reference evidence="1" key="1">
    <citation type="submission" date="2023-03" db="EMBL/GenBank/DDBJ databases">
        <title>Massive genome expansion in bonnet fungi (Mycena s.s.) driven by repeated elements and novel gene families across ecological guilds.</title>
        <authorList>
            <consortium name="Lawrence Berkeley National Laboratory"/>
            <person name="Harder C.B."/>
            <person name="Miyauchi S."/>
            <person name="Viragh M."/>
            <person name="Kuo A."/>
            <person name="Thoen E."/>
            <person name="Andreopoulos B."/>
            <person name="Lu D."/>
            <person name="Skrede I."/>
            <person name="Drula E."/>
            <person name="Henrissat B."/>
            <person name="Morin E."/>
            <person name="Kohler A."/>
            <person name="Barry K."/>
            <person name="LaButti K."/>
            <person name="Morin E."/>
            <person name="Salamov A."/>
            <person name="Lipzen A."/>
            <person name="Mereny Z."/>
            <person name="Hegedus B."/>
            <person name="Baldrian P."/>
            <person name="Stursova M."/>
            <person name="Weitz H."/>
            <person name="Taylor A."/>
            <person name="Grigoriev I.V."/>
            <person name="Nagy L.G."/>
            <person name="Martin F."/>
            <person name="Kauserud H."/>
        </authorList>
    </citation>
    <scope>NUCLEOTIDE SEQUENCE</scope>
    <source>
        <strain evidence="1">CBHHK182m</strain>
    </source>
</reference>
<sequence>MAFATHRRNWTSESDGAVRQCRKTSLGDSIEARMKAFEVARGEKSKFLVRTKSKDIRLTVVTTAISVASEGPVGVESSESLQTTIGHCDLLVGSSRVGIPTVPDTVTAVKITGLYGRRPARNRNRKEFSRGSYVYGHYDPSCREWLTLRPDGSPDFWDCNGDLMRTGISEVEVPVINEHQSDSTWWPVQTYLFASNYVGIDKEFHYSVNTTSLYARRT</sequence>
<accession>A0AAD7JFM0</accession>
<comment type="caution">
    <text evidence="1">The sequence shown here is derived from an EMBL/GenBank/DDBJ whole genome shotgun (WGS) entry which is preliminary data.</text>
</comment>